<keyword evidence="8 14" id="KW-1133">Transmembrane helix</keyword>
<comment type="subcellular location">
    <subcellularLocation>
        <location evidence="14">Endoplasmic reticulum membrane</location>
        <topology evidence="14">Multi-pass membrane protein</topology>
    </subcellularLocation>
    <subcellularLocation>
        <location evidence="1">Membrane</location>
        <topology evidence="1">Multi-pass membrane protein</topology>
    </subcellularLocation>
</comment>
<evidence type="ECO:0000256" key="5">
    <source>
        <dbReference type="ARBA" id="ARBA00022516"/>
    </source>
</evidence>
<keyword evidence="9 14" id="KW-0443">Lipid metabolism</keyword>
<keyword evidence="6 14" id="KW-0812">Transmembrane</keyword>
<evidence type="ECO:0000313" key="15">
    <source>
        <dbReference type="EMBL" id="KAF2881856.1"/>
    </source>
</evidence>
<evidence type="ECO:0000256" key="3">
    <source>
        <dbReference type="ARBA" id="ARBA00007811"/>
    </source>
</evidence>
<organism evidence="15 16">
    <name type="scientific">Ignelater luminosus</name>
    <name type="common">Cucubano</name>
    <name type="synonym">Pyrophorus luminosus</name>
    <dbReference type="NCBI Taxonomy" id="2038154"/>
    <lineage>
        <taxon>Eukaryota</taxon>
        <taxon>Metazoa</taxon>
        <taxon>Ecdysozoa</taxon>
        <taxon>Arthropoda</taxon>
        <taxon>Hexapoda</taxon>
        <taxon>Insecta</taxon>
        <taxon>Pterygota</taxon>
        <taxon>Neoptera</taxon>
        <taxon>Endopterygota</taxon>
        <taxon>Coleoptera</taxon>
        <taxon>Polyphaga</taxon>
        <taxon>Elateriformia</taxon>
        <taxon>Elateroidea</taxon>
        <taxon>Elateridae</taxon>
        <taxon>Agrypninae</taxon>
        <taxon>Pyrophorini</taxon>
        <taxon>Ignelater</taxon>
    </lineage>
</organism>
<feature type="transmembrane region" description="Helical" evidence="14">
    <location>
        <begin position="20"/>
        <end position="38"/>
    </location>
</feature>
<keyword evidence="14" id="KW-0256">Endoplasmic reticulum</keyword>
<gene>
    <name evidence="15" type="ORF">ILUMI_24320</name>
</gene>
<evidence type="ECO:0000256" key="12">
    <source>
        <dbReference type="ARBA" id="ARBA00023239"/>
    </source>
</evidence>
<sequence length="232" mass="27475">MKEKEDNIKKKSFDLIKTYLLIYNLTQFICWLTILLRLLDHDYNILKGENSSLYQNIIWPITITHLLANLEIIHAITNIVPSNLRVTLMQIFLRMYIACIISHVAQYGIGFAMVIHAWTFADLIRYSYYTLYIMKIAPYFVRWLRYSVFVVAYPLGAVGEHFCLFAAHMHVMRFGPWNVRIANTDIILLHKYILYILWVISAPMLLHLYMHMLKQRKKVLGRQSFTDCAKHK</sequence>
<comment type="similarity">
    <text evidence="3 14">Belongs to the very long-chain fatty acids dehydratase HACD family.</text>
</comment>
<dbReference type="Proteomes" id="UP000801492">
    <property type="component" value="Unassembled WGS sequence"/>
</dbReference>
<name>A0A8K0CAF8_IGNLU</name>
<feature type="transmembrane region" description="Helical" evidence="14">
    <location>
        <begin position="58"/>
        <end position="80"/>
    </location>
</feature>
<dbReference type="GO" id="GO:0102158">
    <property type="term" value="F:very-long-chain (3R)-3-hydroxyacyl-CoA dehydratase activity"/>
    <property type="evidence" value="ECO:0007669"/>
    <property type="project" value="UniProtKB-EC"/>
</dbReference>
<keyword evidence="12 14" id="KW-0456">Lyase</keyword>
<evidence type="ECO:0000256" key="1">
    <source>
        <dbReference type="ARBA" id="ARBA00004141"/>
    </source>
</evidence>
<evidence type="ECO:0000256" key="11">
    <source>
        <dbReference type="ARBA" id="ARBA00023160"/>
    </source>
</evidence>
<dbReference type="EMBL" id="VTPC01090692">
    <property type="protein sequence ID" value="KAF2881856.1"/>
    <property type="molecule type" value="Genomic_DNA"/>
</dbReference>
<feature type="transmembrane region" description="Helical" evidence="14">
    <location>
        <begin position="148"/>
        <end position="172"/>
    </location>
</feature>
<evidence type="ECO:0000256" key="8">
    <source>
        <dbReference type="ARBA" id="ARBA00022989"/>
    </source>
</evidence>
<feature type="transmembrane region" description="Helical" evidence="14">
    <location>
        <begin position="123"/>
        <end position="141"/>
    </location>
</feature>
<dbReference type="GO" id="GO:0030497">
    <property type="term" value="P:fatty acid elongation"/>
    <property type="evidence" value="ECO:0007669"/>
    <property type="project" value="TreeGrafter"/>
</dbReference>
<evidence type="ECO:0000313" key="16">
    <source>
        <dbReference type="Proteomes" id="UP000801492"/>
    </source>
</evidence>
<dbReference type="EC" id="4.2.1.134" evidence="4 14"/>
<reference evidence="15" key="1">
    <citation type="submission" date="2019-08" db="EMBL/GenBank/DDBJ databases">
        <title>The genome of the North American firefly Photinus pyralis.</title>
        <authorList>
            <consortium name="Photinus pyralis genome working group"/>
            <person name="Fallon T.R."/>
            <person name="Sander Lower S.E."/>
            <person name="Weng J.-K."/>
        </authorList>
    </citation>
    <scope>NUCLEOTIDE SEQUENCE</scope>
    <source>
        <strain evidence="15">TRF0915ILg1</strain>
        <tissue evidence="15">Whole body</tissue>
    </source>
</reference>
<dbReference type="PANTHER" id="PTHR11035:SF3">
    <property type="entry name" value="VERY-LONG-CHAIN (3R)-3-HYDROXYACYL-COA DEHYDRATASE"/>
    <property type="match status" value="1"/>
</dbReference>
<keyword evidence="16" id="KW-1185">Reference proteome</keyword>
<proteinExistence type="inferred from homology"/>
<evidence type="ECO:0000256" key="7">
    <source>
        <dbReference type="ARBA" id="ARBA00022832"/>
    </source>
</evidence>
<dbReference type="UniPathway" id="UPA00094"/>
<keyword evidence="10 14" id="KW-0472">Membrane</keyword>
<comment type="function">
    <text evidence="14">Catalyzes the third of the four reactions of the long-chain fatty acids elongation cycle. This endoplasmic reticulum-bound enzymatic process, allows the addition of two carbons to the chain of long- and very long-chain fatty acids/VLCFAs per cycle. This enzyme catalyzes the dehydration of the 3-hydroxyacyl-CoA intermediate into trans-2,3-enoyl-CoA, within each cycle of fatty acid elongation. Thereby, it participates to the production of VLCFAs of different chain lengths that are involved in multiple biological processes as precursors of membrane lipids and lipid mediators.</text>
</comment>
<evidence type="ECO:0000256" key="14">
    <source>
        <dbReference type="RuleBase" id="RU363109"/>
    </source>
</evidence>
<keyword evidence="11 14" id="KW-0275">Fatty acid biosynthesis</keyword>
<dbReference type="PANTHER" id="PTHR11035">
    <property type="entry name" value="VERY-LONG-CHAIN (3R)-3-HYDROXYACYL-COA DEHYDRATASE"/>
    <property type="match status" value="1"/>
</dbReference>
<comment type="caution">
    <text evidence="15">The sequence shown here is derived from an EMBL/GenBank/DDBJ whole genome shotgun (WGS) entry which is preliminary data.</text>
</comment>
<evidence type="ECO:0000256" key="9">
    <source>
        <dbReference type="ARBA" id="ARBA00023098"/>
    </source>
</evidence>
<evidence type="ECO:0000256" key="4">
    <source>
        <dbReference type="ARBA" id="ARBA00013122"/>
    </source>
</evidence>
<dbReference type="AlphaFoldDB" id="A0A8K0CAF8"/>
<dbReference type="GO" id="GO:0005789">
    <property type="term" value="C:endoplasmic reticulum membrane"/>
    <property type="evidence" value="ECO:0007669"/>
    <property type="project" value="UniProtKB-SubCell"/>
</dbReference>
<protein>
    <recommendedName>
        <fullName evidence="4 14">Very-long-chain (3R)-3-hydroxyacyl-CoA dehydratase</fullName>
        <ecNumber evidence="4 14">4.2.1.134</ecNumber>
    </recommendedName>
</protein>
<keyword evidence="5 14" id="KW-0444">Lipid biosynthesis</keyword>
<keyword evidence="7 14" id="KW-0276">Fatty acid metabolism</keyword>
<feature type="transmembrane region" description="Helical" evidence="14">
    <location>
        <begin position="92"/>
        <end position="117"/>
    </location>
</feature>
<feature type="transmembrane region" description="Helical" evidence="14">
    <location>
        <begin position="192"/>
        <end position="210"/>
    </location>
</feature>
<evidence type="ECO:0000256" key="2">
    <source>
        <dbReference type="ARBA" id="ARBA00005194"/>
    </source>
</evidence>
<dbReference type="OrthoDB" id="46988at2759"/>
<dbReference type="GO" id="GO:0030148">
    <property type="term" value="P:sphingolipid biosynthetic process"/>
    <property type="evidence" value="ECO:0007669"/>
    <property type="project" value="TreeGrafter"/>
</dbReference>
<evidence type="ECO:0000256" key="6">
    <source>
        <dbReference type="ARBA" id="ARBA00022692"/>
    </source>
</evidence>
<evidence type="ECO:0000256" key="10">
    <source>
        <dbReference type="ARBA" id="ARBA00023136"/>
    </source>
</evidence>
<dbReference type="InterPro" id="IPR007482">
    <property type="entry name" value="Tyr_Pase-like_PTPLA"/>
</dbReference>
<dbReference type="Pfam" id="PF04387">
    <property type="entry name" value="PTPLA"/>
    <property type="match status" value="1"/>
</dbReference>
<evidence type="ECO:0000256" key="13">
    <source>
        <dbReference type="ARBA" id="ARBA00036671"/>
    </source>
</evidence>
<comment type="catalytic activity">
    <reaction evidence="13 14">
        <text>a very-long-chain (3R)-3-hydroxyacyl-CoA = a very-long-chain (2E)-enoyl-CoA + H2O</text>
        <dbReference type="Rhea" id="RHEA:45812"/>
        <dbReference type="ChEBI" id="CHEBI:15377"/>
        <dbReference type="ChEBI" id="CHEBI:83728"/>
        <dbReference type="ChEBI" id="CHEBI:85440"/>
        <dbReference type="EC" id="4.2.1.134"/>
    </reaction>
</comment>
<dbReference type="GO" id="GO:0042761">
    <property type="term" value="P:very long-chain fatty acid biosynthetic process"/>
    <property type="evidence" value="ECO:0007669"/>
    <property type="project" value="TreeGrafter"/>
</dbReference>
<comment type="pathway">
    <text evidence="2 14">Lipid metabolism; fatty acid biosynthesis.</text>
</comment>
<accession>A0A8K0CAF8</accession>